<evidence type="ECO:0000313" key="3">
    <source>
        <dbReference type="Proteomes" id="UP001271769"/>
    </source>
</evidence>
<sequence length="167" mass="19497">MAIRRHHLIEEAKAELDLAYEEVKRAEQAVMSLEFEYNERMHQAPAEAMAELIAEKEAKQEGHMLDSLYEMQNESAQRFALVSAAFAIVSSVQDEEMSLDLIKRILFRRDFLRRNKLEVDKHIRAFHRGLREYMRKESSPEADKTVRTSWSEIERMTALQAKEAKAA</sequence>
<keyword evidence="1" id="KW-0175">Coiled coil</keyword>
<accession>A0ABU5E417</accession>
<dbReference type="RefSeq" id="WP_320502847.1">
    <property type="nucleotide sequence ID" value="NZ_JAXCLX010000004.1"/>
</dbReference>
<evidence type="ECO:0000313" key="2">
    <source>
        <dbReference type="EMBL" id="MDY0874380.1"/>
    </source>
</evidence>
<feature type="coiled-coil region" evidence="1">
    <location>
        <begin position="9"/>
        <end position="36"/>
    </location>
</feature>
<name>A0ABU5E417_9PROT</name>
<gene>
    <name evidence="2" type="ORF">SMD31_20740</name>
</gene>
<protein>
    <submittedName>
        <fullName evidence="2">Uncharacterized protein</fullName>
    </submittedName>
</protein>
<evidence type="ECO:0000256" key="1">
    <source>
        <dbReference type="SAM" id="Coils"/>
    </source>
</evidence>
<organism evidence="2 3">
    <name type="scientific">Dongia rigui</name>
    <dbReference type="NCBI Taxonomy" id="940149"/>
    <lineage>
        <taxon>Bacteria</taxon>
        <taxon>Pseudomonadati</taxon>
        <taxon>Pseudomonadota</taxon>
        <taxon>Alphaproteobacteria</taxon>
        <taxon>Rhodospirillales</taxon>
        <taxon>Dongiaceae</taxon>
        <taxon>Dongia</taxon>
    </lineage>
</organism>
<keyword evidence="3" id="KW-1185">Reference proteome</keyword>
<reference evidence="2 3" key="1">
    <citation type="journal article" date="2013" name="Antonie Van Leeuwenhoek">
        <title>Dongia rigui sp. nov., isolated from freshwater of a large wetland in Korea.</title>
        <authorList>
            <person name="Baik K.S."/>
            <person name="Hwang Y.M."/>
            <person name="Choi J.S."/>
            <person name="Kwon J."/>
            <person name="Seong C.N."/>
        </authorList>
    </citation>
    <scope>NUCLEOTIDE SEQUENCE [LARGE SCALE GENOMIC DNA]</scope>
    <source>
        <strain evidence="2 3">04SU4-P</strain>
    </source>
</reference>
<dbReference type="Proteomes" id="UP001271769">
    <property type="component" value="Unassembled WGS sequence"/>
</dbReference>
<comment type="caution">
    <text evidence="2">The sequence shown here is derived from an EMBL/GenBank/DDBJ whole genome shotgun (WGS) entry which is preliminary data.</text>
</comment>
<dbReference type="EMBL" id="JAXCLX010000004">
    <property type="protein sequence ID" value="MDY0874380.1"/>
    <property type="molecule type" value="Genomic_DNA"/>
</dbReference>
<proteinExistence type="predicted"/>